<dbReference type="AlphaFoldDB" id="A0A822X4J5"/>
<evidence type="ECO:0000256" key="9">
    <source>
        <dbReference type="ARBA" id="ARBA00047754"/>
    </source>
</evidence>
<comment type="function">
    <text evidence="10">Provides the precursors necessary for DNA synthesis. Catalyzes the biosynthesis of deoxyribonucleotides from the corresponding ribonucleotides.</text>
</comment>
<dbReference type="EMBL" id="FJZI01000013">
    <property type="protein sequence ID" value="CZY04878.1"/>
    <property type="molecule type" value="Genomic_DNA"/>
</dbReference>
<dbReference type="InterPro" id="IPR039718">
    <property type="entry name" value="Rrm1"/>
</dbReference>
<proteinExistence type="inferred from homology"/>
<dbReference type="Pfam" id="PF08343">
    <property type="entry name" value="RNR_N"/>
    <property type="match status" value="1"/>
</dbReference>
<dbReference type="EC" id="1.17.4.1" evidence="2 10"/>
<dbReference type="PANTHER" id="PTHR11573:SF30">
    <property type="entry name" value="RIBONUCLEOSIDE-DIPHOSPHATE REDUCTASE 2 SUBUNIT ALPHA"/>
    <property type="match status" value="1"/>
</dbReference>
<dbReference type="InterPro" id="IPR013554">
    <property type="entry name" value="RNR_N"/>
</dbReference>
<dbReference type="InterPro" id="IPR013346">
    <property type="entry name" value="NrdE_NrdA_C"/>
</dbReference>
<evidence type="ECO:0000256" key="1">
    <source>
        <dbReference type="ARBA" id="ARBA00010406"/>
    </source>
</evidence>
<evidence type="ECO:0000313" key="12">
    <source>
        <dbReference type="EMBL" id="CZY04878.1"/>
    </source>
</evidence>
<dbReference type="InterPro" id="IPR013509">
    <property type="entry name" value="RNR_lsu_N"/>
</dbReference>
<dbReference type="NCBIfam" id="TIGR02506">
    <property type="entry name" value="NrdE_NrdA"/>
    <property type="match status" value="1"/>
</dbReference>
<evidence type="ECO:0000256" key="5">
    <source>
        <dbReference type="ARBA" id="ARBA00022840"/>
    </source>
</evidence>
<dbReference type="GO" id="GO:0004748">
    <property type="term" value="F:ribonucleoside-diphosphate reductase activity, thioredoxin disulfide as acceptor"/>
    <property type="evidence" value="ECO:0007669"/>
    <property type="project" value="UniProtKB-EC"/>
</dbReference>
<evidence type="ECO:0000256" key="8">
    <source>
        <dbReference type="ARBA" id="ARBA00023157"/>
    </source>
</evidence>
<dbReference type="RefSeq" id="WP_063155554.1">
    <property type="nucleotide sequence ID" value="NZ_CP039452.1"/>
</dbReference>
<accession>A0A822X4J5</accession>
<keyword evidence="6 10" id="KW-0560">Oxidoreductase</keyword>
<evidence type="ECO:0000256" key="10">
    <source>
        <dbReference type="RuleBase" id="RU003410"/>
    </source>
</evidence>
<protein>
    <recommendedName>
        <fullName evidence="2 10">Ribonucleoside-diphosphate reductase</fullName>
        <ecNumber evidence="2 10">1.17.4.1</ecNumber>
    </recommendedName>
</protein>
<keyword evidence="7 10" id="KW-0215">Deoxyribonucleotide synthesis</keyword>
<evidence type="ECO:0000256" key="2">
    <source>
        <dbReference type="ARBA" id="ARBA00012274"/>
    </source>
</evidence>
<comment type="catalytic activity">
    <reaction evidence="9 10">
        <text>a 2'-deoxyribonucleoside 5'-diphosphate + [thioredoxin]-disulfide + H2O = a ribonucleoside 5'-diphosphate + [thioredoxin]-dithiol</text>
        <dbReference type="Rhea" id="RHEA:23252"/>
        <dbReference type="Rhea" id="RHEA-COMP:10698"/>
        <dbReference type="Rhea" id="RHEA-COMP:10700"/>
        <dbReference type="ChEBI" id="CHEBI:15377"/>
        <dbReference type="ChEBI" id="CHEBI:29950"/>
        <dbReference type="ChEBI" id="CHEBI:50058"/>
        <dbReference type="ChEBI" id="CHEBI:57930"/>
        <dbReference type="ChEBI" id="CHEBI:73316"/>
        <dbReference type="EC" id="1.17.4.1"/>
    </reaction>
</comment>
<feature type="domain" description="Ribonucleotide reductase large subunit" evidence="11">
    <location>
        <begin position="566"/>
        <end position="588"/>
    </location>
</feature>
<keyword evidence="4" id="KW-0547">Nucleotide-binding</keyword>
<evidence type="ECO:0000256" key="6">
    <source>
        <dbReference type="ARBA" id="ARBA00023002"/>
    </source>
</evidence>
<dbReference type="Gene3D" id="1.10.1650.20">
    <property type="match status" value="1"/>
</dbReference>
<comment type="caution">
    <text evidence="12">The sequence shown here is derived from an EMBL/GenBank/DDBJ whole genome shotgun (WGS) entry which is preliminary data.</text>
</comment>
<evidence type="ECO:0000256" key="3">
    <source>
        <dbReference type="ARBA" id="ARBA00022533"/>
    </source>
</evidence>
<dbReference type="NCBIfam" id="TIGR04170">
    <property type="entry name" value="RNR_1b_NrdE"/>
    <property type="match status" value="1"/>
</dbReference>
<dbReference type="PANTHER" id="PTHR11573">
    <property type="entry name" value="RIBONUCLEOSIDE-DIPHOSPHATE REDUCTASE LARGE CHAIN"/>
    <property type="match status" value="1"/>
</dbReference>
<evidence type="ECO:0000256" key="7">
    <source>
        <dbReference type="ARBA" id="ARBA00023116"/>
    </source>
</evidence>
<evidence type="ECO:0000256" key="4">
    <source>
        <dbReference type="ARBA" id="ARBA00022741"/>
    </source>
</evidence>
<dbReference type="UniPathway" id="UPA00326"/>
<dbReference type="GO" id="GO:0009263">
    <property type="term" value="P:deoxyribonucleotide biosynthetic process"/>
    <property type="evidence" value="ECO:0007669"/>
    <property type="project" value="UniProtKB-KW"/>
</dbReference>
<dbReference type="PROSITE" id="PS00089">
    <property type="entry name" value="RIBORED_LARGE"/>
    <property type="match status" value="1"/>
</dbReference>
<dbReference type="InterPro" id="IPR026459">
    <property type="entry name" value="RNR_1b_NrdE"/>
</dbReference>
<dbReference type="GO" id="GO:0005524">
    <property type="term" value="F:ATP binding"/>
    <property type="evidence" value="ECO:0007669"/>
    <property type="project" value="UniProtKB-KW"/>
</dbReference>
<dbReference type="Gene3D" id="3.20.70.20">
    <property type="match status" value="1"/>
</dbReference>
<dbReference type="SUPFAM" id="SSF51998">
    <property type="entry name" value="PFL-like glycyl radical enzymes"/>
    <property type="match status" value="1"/>
</dbReference>
<name>A0A822X4J5_9ENTR</name>
<dbReference type="SUPFAM" id="SSF48168">
    <property type="entry name" value="R1 subunit of ribonucleotide reductase, N-terminal domain"/>
    <property type="match status" value="1"/>
</dbReference>
<keyword evidence="8" id="KW-1015">Disulfide bond</keyword>
<dbReference type="Pfam" id="PF02867">
    <property type="entry name" value="Ribonuc_red_lgC"/>
    <property type="match status" value="1"/>
</dbReference>
<dbReference type="CDD" id="cd01679">
    <property type="entry name" value="RNR_I"/>
    <property type="match status" value="1"/>
</dbReference>
<evidence type="ECO:0000259" key="11">
    <source>
        <dbReference type="PROSITE" id="PS00089"/>
    </source>
</evidence>
<gene>
    <name evidence="12" type="primary">nrdE</name>
    <name evidence="12" type="ORF">SAMEA2273372_04043</name>
</gene>
<keyword evidence="3" id="KW-0021">Allosteric enzyme</keyword>
<reference evidence="12 13" key="1">
    <citation type="submission" date="2016-03" db="EMBL/GenBank/DDBJ databases">
        <authorList>
            <consortium name="Pathogen Informatics"/>
        </authorList>
    </citation>
    <scope>NUCLEOTIDE SEQUENCE [LARGE SCALE GENOMIC DNA]</scope>
    <source>
        <strain evidence="13">e1527</strain>
    </source>
</reference>
<sequence>MATTTAERVIQATPDYHALNAMLNLYDREGRIQFGKDREAVEAFFAAHVRPNSVTFSSQNERLDYLVNEGYYEERVLARYDRPFVVRLFERAHASGFRFQTFLGAWKYYTSYTLKTFDGKRYLESFEDRTVMVALTLAQGDEALAERLTDEILSGRFQPATPTFLNCGKAQRGELVSCFLLRIEDNMESIGRAVNSALQLSKRGGGVAFLLSNLREAGAPIKRIENQSSGVIPVMKMLEDAFSYANQLGARQGAGAVYLHAHHPDILRFLDTKRENADEKIRIKTLSLGVTIPDITFKLAKENADMALFSPYDVERIYGKAFGDVAISELYDELVADDRICKKYINARDFFQTLAEIQFESGYPYIMYEDTVNRANPIAGRINMSNLCSEILQVNSASAYDENLDYAEIGKDISCNLGSLNIAHTMDSPDFGRTVEIAVRGLTAVSDMSHIRSVPSIEAGNAASHAIGLGQMNLHGYLAREGIAYGSPEGLDFTNLYFYTVTWHALHTSMMLARERNQRFAGFEQSRYASGAYFSQYLEGDWQPKTEKVRALFDRAGIPLPTREMWQQLCDDVMRYGIYNQNLQAVPPTGSISYINHATSSIHPIVSKIEIRKEGKTGRVYYPAPFMTNENLALYQDAYEIGPEKIIDTYAEATKHVDQGLSLTLFFPDTATTRDINKAQIYAWKKGIKTLYYIRLRQLALEGTEIEGCVSCAL</sequence>
<dbReference type="PRINTS" id="PR01183">
    <property type="entry name" value="RIBORDTASEM1"/>
</dbReference>
<dbReference type="GO" id="GO:0005971">
    <property type="term" value="C:ribonucleoside-diphosphate reductase complex"/>
    <property type="evidence" value="ECO:0007669"/>
    <property type="project" value="TreeGrafter"/>
</dbReference>
<keyword evidence="5" id="KW-0067">ATP-binding</keyword>
<organism evidence="12 13">
    <name type="scientific">Enterobacter bugandensis</name>
    <dbReference type="NCBI Taxonomy" id="881260"/>
    <lineage>
        <taxon>Bacteria</taxon>
        <taxon>Pseudomonadati</taxon>
        <taxon>Pseudomonadota</taxon>
        <taxon>Gammaproteobacteria</taxon>
        <taxon>Enterobacterales</taxon>
        <taxon>Enterobacteriaceae</taxon>
        <taxon>Enterobacter</taxon>
    </lineage>
</organism>
<dbReference type="InterPro" id="IPR000788">
    <property type="entry name" value="RNR_lg_C"/>
</dbReference>
<dbReference type="Pfam" id="PF00317">
    <property type="entry name" value="Ribonuc_red_lgN"/>
    <property type="match status" value="1"/>
</dbReference>
<dbReference type="Proteomes" id="UP000076063">
    <property type="component" value="Unassembled WGS sequence"/>
</dbReference>
<evidence type="ECO:0000313" key="13">
    <source>
        <dbReference type="Proteomes" id="UP000076063"/>
    </source>
</evidence>
<dbReference type="InterPro" id="IPR008926">
    <property type="entry name" value="RNR_R1-su_N"/>
</dbReference>
<comment type="similarity">
    <text evidence="1 10">Belongs to the ribonucleoside diphosphate reductase large chain family.</text>
</comment>